<gene>
    <name evidence="3" type="ORF">DI569_11865</name>
</gene>
<dbReference type="Pfam" id="PF13453">
    <property type="entry name" value="Zn_ribbon_TFIIB"/>
    <property type="match status" value="1"/>
</dbReference>
<dbReference type="InterPro" id="IPR027392">
    <property type="entry name" value="TF_Znf"/>
</dbReference>
<comment type="caution">
    <text evidence="3">The sequence shown here is derived from an EMBL/GenBank/DDBJ whole genome shotgun (WGS) entry which is preliminary data.</text>
</comment>
<feature type="domain" description="Transcription factor zinc-finger" evidence="2">
    <location>
        <begin position="29"/>
        <end position="68"/>
    </location>
</feature>
<name>A0A2W5N5N2_SPHMC</name>
<reference evidence="3 4" key="1">
    <citation type="submission" date="2017-08" db="EMBL/GenBank/DDBJ databases">
        <title>Infants hospitalized years apart are colonized by the same room-sourced microbial strains.</title>
        <authorList>
            <person name="Brooks B."/>
            <person name="Olm M.R."/>
            <person name="Firek B.A."/>
            <person name="Baker R."/>
            <person name="Thomas B.C."/>
            <person name="Morowitz M.J."/>
            <person name="Banfield J.F."/>
        </authorList>
    </citation>
    <scope>NUCLEOTIDE SEQUENCE [LARGE SCALE GENOMIC DNA]</scope>
    <source>
        <strain evidence="3">S2_005_003_R2_47</strain>
    </source>
</reference>
<proteinExistence type="predicted"/>
<dbReference type="Proteomes" id="UP000248597">
    <property type="component" value="Unassembled WGS sequence"/>
</dbReference>
<evidence type="ECO:0000259" key="2">
    <source>
        <dbReference type="Pfam" id="PF13453"/>
    </source>
</evidence>
<evidence type="ECO:0000313" key="4">
    <source>
        <dbReference type="Proteomes" id="UP000248597"/>
    </source>
</evidence>
<dbReference type="EMBL" id="QFPJ01000029">
    <property type="protein sequence ID" value="PZQ21450.1"/>
    <property type="molecule type" value="Genomic_DNA"/>
</dbReference>
<feature type="compositionally biased region" description="Pro residues" evidence="1">
    <location>
        <begin position="73"/>
        <end position="86"/>
    </location>
</feature>
<dbReference type="AlphaFoldDB" id="A0A2W5N5N2"/>
<feature type="compositionally biased region" description="Basic and acidic residues" evidence="1">
    <location>
        <begin position="90"/>
        <end position="102"/>
    </location>
</feature>
<organism evidence="3 4">
    <name type="scientific">Sphingopyxis macrogoltabida</name>
    <name type="common">Sphingomonas macrogoltabidus</name>
    <dbReference type="NCBI Taxonomy" id="33050"/>
    <lineage>
        <taxon>Bacteria</taxon>
        <taxon>Pseudomonadati</taxon>
        <taxon>Pseudomonadota</taxon>
        <taxon>Alphaproteobacteria</taxon>
        <taxon>Sphingomonadales</taxon>
        <taxon>Sphingomonadaceae</taxon>
        <taxon>Sphingopyxis</taxon>
    </lineage>
</organism>
<protein>
    <recommendedName>
        <fullName evidence="2">Transcription factor zinc-finger domain-containing protein</fullName>
    </recommendedName>
</protein>
<feature type="region of interest" description="Disordered" evidence="1">
    <location>
        <begin position="1"/>
        <end position="22"/>
    </location>
</feature>
<sequence length="119" mass="13750">MDKGGRRWPPLPCLSTKGKSVTDAQGLLCPSCRVNLVMSERQGIEIDYCPQCRGVWLDRGELDKIIERSETPAAPPPRQQAAPPPQYREQAYRERDHDDRYYGKPYKKKHKSFLSELFD</sequence>
<accession>A0A2W5N5N2</accession>
<evidence type="ECO:0000313" key="3">
    <source>
        <dbReference type="EMBL" id="PZQ21450.1"/>
    </source>
</evidence>
<evidence type="ECO:0000256" key="1">
    <source>
        <dbReference type="SAM" id="MobiDB-lite"/>
    </source>
</evidence>
<feature type="region of interest" description="Disordered" evidence="1">
    <location>
        <begin position="66"/>
        <end position="106"/>
    </location>
</feature>